<gene>
    <name evidence="6" type="ORF">ATZ36_04790</name>
</gene>
<dbReference type="Gene3D" id="3.40.50.150">
    <property type="entry name" value="Vaccinia Virus protein VP39"/>
    <property type="match status" value="1"/>
</dbReference>
<feature type="active site" evidence="5">
    <location>
        <position position="406"/>
    </location>
</feature>
<feature type="binding site" evidence="4">
    <location>
        <position position="379"/>
    </location>
    <ligand>
        <name>S-adenosyl-L-methionine</name>
        <dbReference type="ChEBI" id="CHEBI:59789"/>
    </ligand>
</feature>
<keyword evidence="1 4" id="KW-0489">Methyltransferase</keyword>
<feature type="active site" description="Nucleophile" evidence="4">
    <location>
        <position position="406"/>
    </location>
</feature>
<sequence length="449" mass="50730">MSLRNKIINVRAEKIVFPGRSLCRCSDGVALFTEGLLPGETADVLVIKGKKTFRKALLKNITSKSAERIDPLCPSFGFCGGCSFQNASYENQIKYKQKYISELLSFTRAKISKILTSPQIWYYRNKMEFSFFNNKGIADLGLHCKGMFNRYVSVPPCFIADKDFLQAAKAVKRFANENNFTAYNNKTHEGFFRHLVLRKAGNNNQFLINVITNAVECEFVFLEPLIKDLAEFSCSVYWTSNGRKSDAVLADKLTLMCGKPFITERLNIGGKDYFFDISPFSFFQTNSKATEILYNEILRLLNPSKYCVLLDLYCGTGAIGISMAHNVKKVIGVEHIGQAIDNAKKNASENNVFNAEFYASDAEDWVKENKSRFDAVVVDPPRSGLSKDIIKFLLESKAKRIIYVSCNPSTLARDLQLITGNIKYKIKEITPVDMFPQTYHVETVALLEL</sequence>
<keyword evidence="3 4" id="KW-0949">S-adenosyl-L-methionine</keyword>
<dbReference type="PROSITE" id="PS01231">
    <property type="entry name" value="TRMA_2"/>
    <property type="match status" value="1"/>
</dbReference>
<feature type="binding site" evidence="4">
    <location>
        <position position="313"/>
    </location>
    <ligand>
        <name>S-adenosyl-L-methionine</name>
        <dbReference type="ChEBI" id="CHEBI:59789"/>
    </ligand>
</feature>
<dbReference type="CDD" id="cd02440">
    <property type="entry name" value="AdoMet_MTases"/>
    <property type="match status" value="1"/>
</dbReference>
<evidence type="ECO:0000256" key="5">
    <source>
        <dbReference type="PROSITE-ProRule" id="PRU10015"/>
    </source>
</evidence>
<proteinExistence type="inferred from homology"/>
<dbReference type="Pfam" id="PF05958">
    <property type="entry name" value="tRNA_U5-meth_tr"/>
    <property type="match status" value="1"/>
</dbReference>
<dbReference type="NCBIfam" id="TIGR00479">
    <property type="entry name" value="rumA"/>
    <property type="match status" value="1"/>
</dbReference>
<dbReference type="Gene3D" id="2.40.50.140">
    <property type="entry name" value="Nucleic acid-binding proteins"/>
    <property type="match status" value="1"/>
</dbReference>
<dbReference type="PANTHER" id="PTHR11061:SF30">
    <property type="entry name" value="TRNA (URACIL(54)-C(5))-METHYLTRANSFERASE"/>
    <property type="match status" value="1"/>
</dbReference>
<feature type="binding site" evidence="4">
    <location>
        <position position="284"/>
    </location>
    <ligand>
        <name>S-adenosyl-L-methionine</name>
        <dbReference type="ChEBI" id="CHEBI:59789"/>
    </ligand>
</feature>
<dbReference type="AlphaFoldDB" id="A0A1E5IIV6"/>
<protein>
    <recommendedName>
        <fullName evidence="8">23S rRNA (Uracil(1939)-C(5))-methyltransferase RlmD</fullName>
    </recommendedName>
</protein>
<dbReference type="GO" id="GO:0008173">
    <property type="term" value="F:RNA methyltransferase activity"/>
    <property type="evidence" value="ECO:0007669"/>
    <property type="project" value="InterPro"/>
</dbReference>
<evidence type="ECO:0000256" key="3">
    <source>
        <dbReference type="ARBA" id="ARBA00022691"/>
    </source>
</evidence>
<comment type="caution">
    <text evidence="6">The sequence shown here is derived from an EMBL/GenBank/DDBJ whole genome shotgun (WGS) entry which is preliminary data.</text>
</comment>
<keyword evidence="7" id="KW-1185">Reference proteome</keyword>
<evidence type="ECO:0000256" key="4">
    <source>
        <dbReference type="PROSITE-ProRule" id="PRU01024"/>
    </source>
</evidence>
<evidence type="ECO:0000256" key="1">
    <source>
        <dbReference type="ARBA" id="ARBA00022603"/>
    </source>
</evidence>
<dbReference type="GO" id="GO:0008757">
    <property type="term" value="F:S-adenosylmethionine-dependent methyltransferase activity"/>
    <property type="evidence" value="ECO:0007669"/>
    <property type="project" value="UniProtKB-ARBA"/>
</dbReference>
<organism evidence="6 7">
    <name type="scientific">Endomicrobium trichonymphae</name>
    <dbReference type="NCBI Taxonomy" id="1408204"/>
    <lineage>
        <taxon>Bacteria</taxon>
        <taxon>Pseudomonadati</taxon>
        <taxon>Elusimicrobiota</taxon>
        <taxon>Endomicrobiia</taxon>
        <taxon>Endomicrobiales</taxon>
        <taxon>Endomicrobiaceae</taxon>
        <taxon>Candidatus Endomicrobiellum</taxon>
    </lineage>
</organism>
<accession>A0A1E5IIV6</accession>
<dbReference type="PROSITE" id="PS01230">
    <property type="entry name" value="TRMA_1"/>
    <property type="match status" value="1"/>
</dbReference>
<dbReference type="GO" id="GO:0006396">
    <property type="term" value="P:RNA processing"/>
    <property type="evidence" value="ECO:0007669"/>
    <property type="project" value="InterPro"/>
</dbReference>
<dbReference type="InterPro" id="IPR030390">
    <property type="entry name" value="MeTrfase_TrmA_AS"/>
</dbReference>
<keyword evidence="2 4" id="KW-0808">Transferase</keyword>
<dbReference type="Gene3D" id="2.40.50.1070">
    <property type="match status" value="1"/>
</dbReference>
<evidence type="ECO:0000313" key="6">
    <source>
        <dbReference type="EMBL" id="OEG70335.1"/>
    </source>
</evidence>
<reference evidence="6 7" key="1">
    <citation type="submission" date="2015-11" db="EMBL/GenBank/DDBJ databases">
        <title>Evidence for parallel genomic evolution in an endosymbiosis of termite gut flagellates.</title>
        <authorList>
            <person name="Zheng H."/>
        </authorList>
    </citation>
    <scope>NUCLEOTIDE SEQUENCE [LARGE SCALE GENOMIC DNA]</scope>
    <source>
        <strain evidence="6 7">CET450</strain>
    </source>
</reference>
<dbReference type="GO" id="GO:0001510">
    <property type="term" value="P:RNA methylation"/>
    <property type="evidence" value="ECO:0007669"/>
    <property type="project" value="UniProtKB-ARBA"/>
</dbReference>
<evidence type="ECO:0000256" key="2">
    <source>
        <dbReference type="ARBA" id="ARBA00022679"/>
    </source>
</evidence>
<dbReference type="InterPro" id="IPR030391">
    <property type="entry name" value="MeTrfase_TrmA_CS"/>
</dbReference>
<dbReference type="FunFam" id="3.40.50.150:FF:000009">
    <property type="entry name" value="23S rRNA (Uracil(1939)-C(5))-methyltransferase RlmD"/>
    <property type="match status" value="1"/>
</dbReference>
<feature type="binding site" evidence="4">
    <location>
        <position position="334"/>
    </location>
    <ligand>
        <name>S-adenosyl-L-methionine</name>
        <dbReference type="ChEBI" id="CHEBI:59789"/>
    </ligand>
</feature>
<evidence type="ECO:0000313" key="7">
    <source>
        <dbReference type="Proteomes" id="UP000095237"/>
    </source>
</evidence>
<dbReference type="EMBL" id="LNVX01000367">
    <property type="protein sequence ID" value="OEG70335.1"/>
    <property type="molecule type" value="Genomic_DNA"/>
</dbReference>
<evidence type="ECO:0008006" key="8">
    <source>
        <dbReference type="Google" id="ProtNLM"/>
    </source>
</evidence>
<name>A0A1E5IIV6_ENDTX</name>
<dbReference type="PANTHER" id="PTHR11061">
    <property type="entry name" value="RNA M5U METHYLTRANSFERASE"/>
    <property type="match status" value="1"/>
</dbReference>
<dbReference type="InterPro" id="IPR012340">
    <property type="entry name" value="NA-bd_OB-fold"/>
</dbReference>
<dbReference type="PROSITE" id="PS51687">
    <property type="entry name" value="SAM_MT_RNA_M5U"/>
    <property type="match status" value="1"/>
</dbReference>
<dbReference type="InterPro" id="IPR010280">
    <property type="entry name" value="U5_MeTrfase_fam"/>
</dbReference>
<comment type="similarity">
    <text evidence="4">Belongs to the class I-like SAM-binding methyltransferase superfamily. RNA M5U methyltransferase family.</text>
</comment>
<dbReference type="Proteomes" id="UP000095237">
    <property type="component" value="Unassembled WGS sequence"/>
</dbReference>
<dbReference type="SUPFAM" id="SSF53335">
    <property type="entry name" value="S-adenosyl-L-methionine-dependent methyltransferases"/>
    <property type="match status" value="1"/>
</dbReference>
<dbReference type="InterPro" id="IPR029063">
    <property type="entry name" value="SAM-dependent_MTases_sf"/>
</dbReference>